<dbReference type="RefSeq" id="WP_249299926.1">
    <property type="nucleotide sequence ID" value="NZ_JACRSP010000002.1"/>
</dbReference>
<keyword evidence="1" id="KW-0472">Membrane</keyword>
<evidence type="ECO:0000256" key="1">
    <source>
        <dbReference type="SAM" id="Phobius"/>
    </source>
</evidence>
<dbReference type="Pfam" id="PF03862">
    <property type="entry name" value="SpoVAC_SpoVAEB"/>
    <property type="match status" value="1"/>
</dbReference>
<comment type="caution">
    <text evidence="2">The sequence shown here is derived from an EMBL/GenBank/DDBJ whole genome shotgun (WGS) entry which is preliminary data.</text>
</comment>
<dbReference type="Proteomes" id="UP000620366">
    <property type="component" value="Unassembled WGS sequence"/>
</dbReference>
<dbReference type="EMBL" id="JACRSP010000002">
    <property type="protein sequence ID" value="MBC8536174.1"/>
    <property type="molecule type" value="Genomic_DNA"/>
</dbReference>
<feature type="transmembrane region" description="Helical" evidence="1">
    <location>
        <begin position="54"/>
        <end position="76"/>
    </location>
</feature>
<keyword evidence="1" id="KW-0812">Transmembrane</keyword>
<dbReference type="InterPro" id="IPR005562">
    <property type="entry name" value="SpoVA"/>
</dbReference>
<dbReference type="NCBIfam" id="TIGR02838">
    <property type="entry name" value="spore_V_AC"/>
    <property type="match status" value="1"/>
</dbReference>
<feature type="transmembrane region" description="Helical" evidence="1">
    <location>
        <begin position="120"/>
        <end position="144"/>
    </location>
</feature>
<feature type="transmembrane region" description="Helical" evidence="1">
    <location>
        <begin position="21"/>
        <end position="42"/>
    </location>
</feature>
<dbReference type="InterPro" id="IPR014203">
    <property type="entry name" value="Spore_V_AC"/>
</dbReference>
<keyword evidence="1" id="KW-1133">Transmembrane helix</keyword>
<feature type="transmembrane region" description="Helical" evidence="1">
    <location>
        <begin position="83"/>
        <end position="100"/>
    </location>
</feature>
<organism evidence="2 3">
    <name type="scientific">Feifania hominis</name>
    <dbReference type="NCBI Taxonomy" id="2763660"/>
    <lineage>
        <taxon>Bacteria</taxon>
        <taxon>Bacillati</taxon>
        <taxon>Bacillota</taxon>
        <taxon>Clostridia</taxon>
        <taxon>Eubacteriales</taxon>
        <taxon>Feifaniaceae</taxon>
        <taxon>Feifania</taxon>
    </lineage>
</organism>
<accession>A0A926DF72</accession>
<name>A0A926DF72_9FIRM</name>
<reference evidence="2" key="1">
    <citation type="submission" date="2020-08" db="EMBL/GenBank/DDBJ databases">
        <title>Genome public.</title>
        <authorList>
            <person name="Liu C."/>
            <person name="Sun Q."/>
        </authorList>
    </citation>
    <scope>NUCLEOTIDE SEQUENCE</scope>
    <source>
        <strain evidence="2">BX7</strain>
    </source>
</reference>
<evidence type="ECO:0000313" key="2">
    <source>
        <dbReference type="EMBL" id="MBC8536174.1"/>
    </source>
</evidence>
<evidence type="ECO:0000313" key="3">
    <source>
        <dbReference type="Proteomes" id="UP000620366"/>
    </source>
</evidence>
<sequence length="150" mass="16048">MNMTPKEYDKFVKSKAEKSPLLKNCVNAFLFGGAICCIGQLFLNLYNRLEISQIAAATLTSMTLVFLGALLTGLGLYDNIAKYAGAGTIVPITGFANSIVSPAMEFKCEGFVMGIGAKMFVVAGPVLVYGITASVLYGIVYYFVTLWGGK</sequence>
<keyword evidence="3" id="KW-1185">Reference proteome</keyword>
<dbReference type="AlphaFoldDB" id="A0A926DF72"/>
<dbReference type="PANTHER" id="PTHR38450:SF1">
    <property type="entry name" value="STAGE V SPORULATION PROTEIN AC"/>
    <property type="match status" value="1"/>
</dbReference>
<protein>
    <submittedName>
        <fullName evidence="2">Stage V sporulation protein AC</fullName>
    </submittedName>
</protein>
<gene>
    <name evidence="2" type="primary">spoVAC</name>
    <name evidence="2" type="ORF">H8695_05645</name>
</gene>
<dbReference type="PANTHER" id="PTHR38450">
    <property type="entry name" value="STAGE V SPORULATION PROTEIN AC-RELATED"/>
    <property type="match status" value="1"/>
</dbReference>
<proteinExistence type="predicted"/>